<sequence length="135" mass="14588">MPTTLAWISLAVAGVALLVSAWAVRRAGRRGSSSRRRRAVPADLDSLRAEVESLRDDSLQSLRHMAVVRYDAFGDMGGHLSWSMALLDDEGNGVVLTAIHGRSDARTYAKNIAGWTCDQPLSPEETDAVATARPN</sequence>
<gene>
    <name evidence="2" type="ORF">AVDCRST_MAG21-51</name>
</gene>
<keyword evidence="1" id="KW-1133">Transmembrane helix</keyword>
<reference evidence="2" key="1">
    <citation type="submission" date="2020-02" db="EMBL/GenBank/DDBJ databases">
        <authorList>
            <person name="Meier V. D."/>
        </authorList>
    </citation>
    <scope>NUCLEOTIDE SEQUENCE</scope>
    <source>
        <strain evidence="2">AVDCRST_MAG21</strain>
    </source>
</reference>
<keyword evidence="1" id="KW-0812">Transmembrane</keyword>
<dbReference type="InterPro" id="IPR027981">
    <property type="entry name" value="DUF4446"/>
</dbReference>
<feature type="transmembrane region" description="Helical" evidence="1">
    <location>
        <begin position="6"/>
        <end position="28"/>
    </location>
</feature>
<evidence type="ECO:0000256" key="1">
    <source>
        <dbReference type="SAM" id="Phobius"/>
    </source>
</evidence>
<keyword evidence="1" id="KW-0472">Membrane</keyword>
<organism evidence="2">
    <name type="scientific">uncultured Nocardioidaceae bacterium</name>
    <dbReference type="NCBI Taxonomy" id="253824"/>
    <lineage>
        <taxon>Bacteria</taxon>
        <taxon>Bacillati</taxon>
        <taxon>Actinomycetota</taxon>
        <taxon>Actinomycetes</taxon>
        <taxon>Propionibacteriales</taxon>
        <taxon>Nocardioidaceae</taxon>
        <taxon>environmental samples</taxon>
    </lineage>
</organism>
<dbReference type="EMBL" id="CADCUL010000010">
    <property type="protein sequence ID" value="CAA9364912.1"/>
    <property type="molecule type" value="Genomic_DNA"/>
</dbReference>
<accession>A0A6J4MRB1</accession>
<evidence type="ECO:0000313" key="2">
    <source>
        <dbReference type="EMBL" id="CAA9364912.1"/>
    </source>
</evidence>
<proteinExistence type="predicted"/>
<dbReference type="Pfam" id="PF14584">
    <property type="entry name" value="DUF4446"/>
    <property type="match status" value="1"/>
</dbReference>
<dbReference type="AlphaFoldDB" id="A0A6J4MRB1"/>
<protein>
    <submittedName>
        <fullName evidence="2">No significant homology Putative N-terminal signal sequence was found by PSORT</fullName>
    </submittedName>
</protein>
<name>A0A6J4MRB1_9ACTN</name>